<name>A0ABY5KP94_9CELL</name>
<keyword evidence="1" id="KW-0812">Transmembrane</keyword>
<gene>
    <name evidence="2" type="ORF">NP048_02255</name>
</gene>
<evidence type="ECO:0000313" key="3">
    <source>
        <dbReference type="Proteomes" id="UP001316384"/>
    </source>
</evidence>
<dbReference type="RefSeq" id="WP_227577874.1">
    <property type="nucleotide sequence ID" value="NZ_CP101987.1"/>
</dbReference>
<evidence type="ECO:0000313" key="2">
    <source>
        <dbReference type="EMBL" id="UUI72312.1"/>
    </source>
</evidence>
<sequence length="142" mass="14766">MSTDRPLGAHRVAATVIYLAAVALIVVVGLLVQEHGPGNMGRGMVQGAGVGLVGGLFVLWRVTRRPASATTFERSWTQTGDERDDAVLTRALAVLGLVTFPVTAAATIAVALGSPVEMVLALLLMTQFAVGAVAFAVINRRS</sequence>
<keyword evidence="1" id="KW-0472">Membrane</keyword>
<evidence type="ECO:0000256" key="1">
    <source>
        <dbReference type="SAM" id="Phobius"/>
    </source>
</evidence>
<keyword evidence="1" id="KW-1133">Transmembrane helix</keyword>
<feature type="transmembrane region" description="Helical" evidence="1">
    <location>
        <begin position="12"/>
        <end position="32"/>
    </location>
</feature>
<keyword evidence="3" id="KW-1185">Reference proteome</keyword>
<protein>
    <recommendedName>
        <fullName evidence="4">Integral membrane protein</fullName>
    </recommendedName>
</protein>
<dbReference type="Proteomes" id="UP001316384">
    <property type="component" value="Chromosome"/>
</dbReference>
<accession>A0ABY5KP94</accession>
<feature type="transmembrane region" description="Helical" evidence="1">
    <location>
        <begin position="91"/>
        <end position="112"/>
    </location>
</feature>
<feature type="transmembrane region" description="Helical" evidence="1">
    <location>
        <begin position="118"/>
        <end position="138"/>
    </location>
</feature>
<organism evidence="2 3">
    <name type="scientific">Cellulomonas xiejunii</name>
    <dbReference type="NCBI Taxonomy" id="2968083"/>
    <lineage>
        <taxon>Bacteria</taxon>
        <taxon>Bacillati</taxon>
        <taxon>Actinomycetota</taxon>
        <taxon>Actinomycetes</taxon>
        <taxon>Micrococcales</taxon>
        <taxon>Cellulomonadaceae</taxon>
        <taxon>Cellulomonas</taxon>
    </lineage>
</organism>
<evidence type="ECO:0008006" key="4">
    <source>
        <dbReference type="Google" id="ProtNLM"/>
    </source>
</evidence>
<proteinExistence type="predicted"/>
<feature type="transmembrane region" description="Helical" evidence="1">
    <location>
        <begin position="44"/>
        <end position="62"/>
    </location>
</feature>
<reference evidence="2 3" key="1">
    <citation type="submission" date="2022-07" db="EMBL/GenBank/DDBJ databases">
        <title>Novel species in genus cellulomonas.</title>
        <authorList>
            <person name="Ye L."/>
        </authorList>
    </citation>
    <scope>NUCLEOTIDE SEQUENCE [LARGE SCALE GENOMIC DNA]</scope>
    <source>
        <strain evidence="3">zg-B89</strain>
    </source>
</reference>
<dbReference type="EMBL" id="CP101987">
    <property type="protein sequence ID" value="UUI72312.1"/>
    <property type="molecule type" value="Genomic_DNA"/>
</dbReference>